<comment type="caution">
    <text evidence="2">The sequence shown here is derived from an EMBL/GenBank/DDBJ whole genome shotgun (WGS) entry which is preliminary data.</text>
</comment>
<dbReference type="InterPro" id="IPR028098">
    <property type="entry name" value="Glyco_trans_4-like_N"/>
</dbReference>
<accession>A0A369AM52</accession>
<keyword evidence="2" id="KW-0808">Transferase</keyword>
<dbReference type="InterPro" id="IPR050194">
    <property type="entry name" value="Glycosyltransferase_grp1"/>
</dbReference>
<dbReference type="EMBL" id="QPJU01000003">
    <property type="protein sequence ID" value="RCX10155.1"/>
    <property type="molecule type" value="Genomic_DNA"/>
</dbReference>
<dbReference type="AlphaFoldDB" id="A0A369AM52"/>
<reference evidence="2 3" key="1">
    <citation type="submission" date="2018-07" db="EMBL/GenBank/DDBJ databases">
        <title>Genomic Encyclopedia of Type Strains, Phase IV (KMG-IV): sequencing the most valuable type-strain genomes for metagenomic binning, comparative biology and taxonomic classification.</title>
        <authorList>
            <person name="Goeker M."/>
        </authorList>
    </citation>
    <scope>NUCLEOTIDE SEQUENCE [LARGE SCALE GENOMIC DNA]</scope>
    <source>
        <strain evidence="2 3">DSM 100911</strain>
    </source>
</reference>
<organism evidence="2 3">
    <name type="scientific">Extensimonas vulgaris</name>
    <dbReference type="NCBI Taxonomy" id="1031594"/>
    <lineage>
        <taxon>Bacteria</taxon>
        <taxon>Pseudomonadati</taxon>
        <taxon>Pseudomonadota</taxon>
        <taxon>Betaproteobacteria</taxon>
        <taxon>Burkholderiales</taxon>
        <taxon>Comamonadaceae</taxon>
        <taxon>Extensimonas</taxon>
    </lineage>
</organism>
<name>A0A369AM52_9BURK</name>
<dbReference type="Pfam" id="PF13579">
    <property type="entry name" value="Glyco_trans_4_4"/>
    <property type="match status" value="1"/>
</dbReference>
<dbReference type="Pfam" id="PF13692">
    <property type="entry name" value="Glyco_trans_1_4"/>
    <property type="match status" value="1"/>
</dbReference>
<feature type="domain" description="Glycosyltransferase subfamily 4-like N-terminal" evidence="1">
    <location>
        <begin position="19"/>
        <end position="163"/>
    </location>
</feature>
<dbReference type="Proteomes" id="UP000252174">
    <property type="component" value="Unassembled WGS sequence"/>
</dbReference>
<evidence type="ECO:0000259" key="1">
    <source>
        <dbReference type="Pfam" id="PF13579"/>
    </source>
</evidence>
<sequence length="359" mass="39279">MDKDVVADRYGRLYEIPYQLSRLGHAVEVFCLDYKSGLAQRLEHEASPGSLRWNSRALGSGILPQAVRYPSRLLRALQSFSPDIVIGASDIPHVVLGWWLARRLGRPYVADLYDNFESFGQARIPGMVPALRHAVRNADVVTTTSEPLARFVRSVYRARGDVFALPSSVDLAVFHPRDQQACRRHLGLPLHAKLIGTAGGLSRMKGIDTLYAAWQLLAHSHPEVHLVLAGSIDADLPIPKGERVHYLGQLQHASVAELFCALDVGVMCVPDTPFGRYCFPQKAYEMLACALPVVASDVGAIGGLLESYPSCLFRGADAAHLAQQITTQLTTPTVPAVPIEDWAGLVARLHAKLSKLGQR</sequence>
<dbReference type="GO" id="GO:0016758">
    <property type="term" value="F:hexosyltransferase activity"/>
    <property type="evidence" value="ECO:0007669"/>
    <property type="project" value="TreeGrafter"/>
</dbReference>
<dbReference type="SUPFAM" id="SSF53756">
    <property type="entry name" value="UDP-Glycosyltransferase/glycogen phosphorylase"/>
    <property type="match status" value="1"/>
</dbReference>
<protein>
    <submittedName>
        <fullName evidence="2">Glycosyltransferase involved in cell wall biosynthesis</fullName>
    </submittedName>
</protein>
<gene>
    <name evidence="2" type="ORF">DFR45_103140</name>
</gene>
<proteinExistence type="predicted"/>
<dbReference type="PANTHER" id="PTHR45947:SF3">
    <property type="entry name" value="SULFOQUINOVOSYL TRANSFERASE SQD2"/>
    <property type="match status" value="1"/>
</dbReference>
<dbReference type="PANTHER" id="PTHR45947">
    <property type="entry name" value="SULFOQUINOVOSYL TRANSFERASE SQD2"/>
    <property type="match status" value="1"/>
</dbReference>
<dbReference type="CDD" id="cd03801">
    <property type="entry name" value="GT4_PimA-like"/>
    <property type="match status" value="1"/>
</dbReference>
<evidence type="ECO:0000313" key="2">
    <source>
        <dbReference type="EMBL" id="RCX10155.1"/>
    </source>
</evidence>
<dbReference type="Gene3D" id="3.40.50.2000">
    <property type="entry name" value="Glycogen Phosphorylase B"/>
    <property type="match status" value="2"/>
</dbReference>
<keyword evidence="3" id="KW-1185">Reference proteome</keyword>
<evidence type="ECO:0000313" key="3">
    <source>
        <dbReference type="Proteomes" id="UP000252174"/>
    </source>
</evidence>